<accession>A0A8S1E924</accession>
<dbReference type="EMBL" id="CADEPM010000001">
    <property type="protein sequence ID" value="CAB3398350.1"/>
    <property type="molecule type" value="Genomic_DNA"/>
</dbReference>
<feature type="domain" description="NR LBD" evidence="4">
    <location>
        <begin position="51"/>
        <end position="322"/>
    </location>
</feature>
<protein>
    <recommendedName>
        <fullName evidence="4">NR LBD domain-containing protein</fullName>
    </recommendedName>
</protein>
<keyword evidence="2" id="KW-0804">Transcription</keyword>
<keyword evidence="3" id="KW-0675">Receptor</keyword>
<gene>
    <name evidence="5" type="ORF">CBOVIS_LOCUS1632</name>
</gene>
<evidence type="ECO:0000259" key="4">
    <source>
        <dbReference type="PROSITE" id="PS51843"/>
    </source>
</evidence>
<dbReference type="OrthoDB" id="10018779at2759"/>
<dbReference type="PANTHER" id="PTHR45680:SF8">
    <property type="entry name" value="NUCLEAR HORMONE RECEPTOR FAMILY"/>
    <property type="match status" value="1"/>
</dbReference>
<proteinExistence type="predicted"/>
<dbReference type="SMART" id="SM00430">
    <property type="entry name" value="HOLI"/>
    <property type="match status" value="1"/>
</dbReference>
<dbReference type="PANTHER" id="PTHR45680">
    <property type="entry name" value="NUCLEAR HORMONE RECEPTOR FAMILY"/>
    <property type="match status" value="1"/>
</dbReference>
<dbReference type="InterPro" id="IPR035500">
    <property type="entry name" value="NHR-like_dom_sf"/>
</dbReference>
<name>A0A8S1E924_9PELO</name>
<comment type="caution">
    <text evidence="5">The sequence shown here is derived from an EMBL/GenBank/DDBJ whole genome shotgun (WGS) entry which is preliminary data.</text>
</comment>
<dbReference type="InterPro" id="IPR000536">
    <property type="entry name" value="Nucl_hrmn_rcpt_lig-bd"/>
</dbReference>
<evidence type="ECO:0000313" key="5">
    <source>
        <dbReference type="EMBL" id="CAB3398350.1"/>
    </source>
</evidence>
<reference evidence="5 6" key="1">
    <citation type="submission" date="2020-04" db="EMBL/GenBank/DDBJ databases">
        <authorList>
            <person name="Laetsch R D."/>
            <person name="Stevens L."/>
            <person name="Kumar S."/>
            <person name="Blaxter L. M."/>
        </authorList>
    </citation>
    <scope>NUCLEOTIDE SEQUENCE [LARGE SCALE GENOMIC DNA]</scope>
</reference>
<dbReference type="InterPro" id="IPR051152">
    <property type="entry name" value="C.elegans_Orphan_NR"/>
</dbReference>
<evidence type="ECO:0000313" key="6">
    <source>
        <dbReference type="Proteomes" id="UP000494206"/>
    </source>
</evidence>
<sequence>MTTKNVKYNYDSTINRKSHSEDSHPADPGMIFDDISVEKIDLNGRQVLKMDVSELLENVKNVIEQWEFPQSIDYKKMNGLQKLEYGLSNYRNIHKSYIIQFVGKISFSTILNASNNQIKTIGQWFMHSENYRNLTITERIQILKSTWAQWKRLERFATTAKLLGHRMIDENIVTVMPGKVARAGELKVTCDFFTVNEMKGHFNVYNLRMMEEVAKPLVELAPSNREIAFMLAYMSWHFAGKKYQGKILEASEIELKQLSNDLHSYYMNEQKIKNYAARVVKIMKIINAVLKIHFDRLNLMDILRLFDLSGVEATDPEIYQTYF</sequence>
<dbReference type="SUPFAM" id="SSF48508">
    <property type="entry name" value="Nuclear receptor ligand-binding domain"/>
    <property type="match status" value="1"/>
</dbReference>
<dbReference type="Pfam" id="PF00104">
    <property type="entry name" value="Hormone_recep"/>
    <property type="match status" value="1"/>
</dbReference>
<dbReference type="PROSITE" id="PS51843">
    <property type="entry name" value="NR_LBD"/>
    <property type="match status" value="1"/>
</dbReference>
<dbReference type="Proteomes" id="UP000494206">
    <property type="component" value="Unassembled WGS sequence"/>
</dbReference>
<evidence type="ECO:0000256" key="2">
    <source>
        <dbReference type="ARBA" id="ARBA00023163"/>
    </source>
</evidence>
<evidence type="ECO:0000256" key="3">
    <source>
        <dbReference type="ARBA" id="ARBA00023170"/>
    </source>
</evidence>
<dbReference type="Gene3D" id="1.10.565.10">
    <property type="entry name" value="Retinoid X Receptor"/>
    <property type="match status" value="1"/>
</dbReference>
<keyword evidence="1" id="KW-0805">Transcription regulation</keyword>
<evidence type="ECO:0000256" key="1">
    <source>
        <dbReference type="ARBA" id="ARBA00023015"/>
    </source>
</evidence>
<organism evidence="5 6">
    <name type="scientific">Caenorhabditis bovis</name>
    <dbReference type="NCBI Taxonomy" id="2654633"/>
    <lineage>
        <taxon>Eukaryota</taxon>
        <taxon>Metazoa</taxon>
        <taxon>Ecdysozoa</taxon>
        <taxon>Nematoda</taxon>
        <taxon>Chromadorea</taxon>
        <taxon>Rhabditida</taxon>
        <taxon>Rhabditina</taxon>
        <taxon>Rhabditomorpha</taxon>
        <taxon>Rhabditoidea</taxon>
        <taxon>Rhabditidae</taxon>
        <taxon>Peloderinae</taxon>
        <taxon>Caenorhabditis</taxon>
    </lineage>
</organism>
<dbReference type="AlphaFoldDB" id="A0A8S1E924"/>
<keyword evidence="6" id="KW-1185">Reference proteome</keyword>